<sequence length="78" mass="8788">MEGMNACSEDSYKKMVEAKERRMSTVEVASTSGVGYSSVKRCQDGARRESLRPRWSRGRRPKIGERARIQGGFLCCNV</sequence>
<name>A0A6J4NXE9_9CHLR</name>
<organism evidence="1">
    <name type="scientific">uncultured Chloroflexia bacterium</name>
    <dbReference type="NCBI Taxonomy" id="1672391"/>
    <lineage>
        <taxon>Bacteria</taxon>
        <taxon>Bacillati</taxon>
        <taxon>Chloroflexota</taxon>
        <taxon>Chloroflexia</taxon>
        <taxon>environmental samples</taxon>
    </lineage>
</organism>
<dbReference type="AlphaFoldDB" id="A0A6J4NXE9"/>
<proteinExistence type="predicted"/>
<reference evidence="1" key="1">
    <citation type="submission" date="2020-02" db="EMBL/GenBank/DDBJ databases">
        <authorList>
            <person name="Meier V. D."/>
        </authorList>
    </citation>
    <scope>NUCLEOTIDE SEQUENCE</scope>
    <source>
        <strain evidence="1">AVDCRST_MAG93</strain>
    </source>
</reference>
<evidence type="ECO:0000313" key="1">
    <source>
        <dbReference type="EMBL" id="CAA9398211.1"/>
    </source>
</evidence>
<gene>
    <name evidence="1" type="ORF">AVDCRST_MAG93-10087</name>
</gene>
<dbReference type="EMBL" id="CADCTR010003386">
    <property type="protein sequence ID" value="CAA9398211.1"/>
    <property type="molecule type" value="Genomic_DNA"/>
</dbReference>
<protein>
    <submittedName>
        <fullName evidence="1">Uncharacterized protein</fullName>
    </submittedName>
</protein>
<accession>A0A6J4NXE9</accession>